<evidence type="ECO:0000256" key="5">
    <source>
        <dbReference type="ARBA" id="ARBA00023098"/>
    </source>
</evidence>
<keyword evidence="2" id="KW-0521">NADP</keyword>
<dbReference type="OrthoDB" id="9989144at2759"/>
<gene>
    <name evidence="7" type="ORF">BS47DRAFT_1274139</name>
</gene>
<keyword evidence="4" id="KW-0560">Oxidoreductase</keyword>
<dbReference type="GO" id="GO:0000253">
    <property type="term" value="F:3-beta-hydroxysteroid 3-dehydrogenase (NADP+) activity"/>
    <property type="evidence" value="ECO:0007669"/>
    <property type="project" value="TreeGrafter"/>
</dbReference>
<keyword evidence="3" id="KW-0752">Steroid biosynthesis</keyword>
<keyword evidence="8" id="KW-1185">Reference proteome</keyword>
<dbReference type="GO" id="GO:0005741">
    <property type="term" value="C:mitochondrial outer membrane"/>
    <property type="evidence" value="ECO:0007669"/>
    <property type="project" value="TreeGrafter"/>
</dbReference>
<dbReference type="EMBL" id="MU128925">
    <property type="protein sequence ID" value="KAF9518474.1"/>
    <property type="molecule type" value="Genomic_DNA"/>
</dbReference>
<evidence type="ECO:0000256" key="4">
    <source>
        <dbReference type="ARBA" id="ARBA00023002"/>
    </source>
</evidence>
<sequence length="335" mass="36633">IAIVTGANSGLGFGICERLLLQLSQPVPSDSTPQAFAHLLDTGAPSSHEQPLPTGLTLILACRSRERALEARSHLLVLLEAELLRRRRNSEQEEYGRKFLESLVLDFIPLDLSSVDGVFAFCDTVNKTYPYISHIFCNAGTGSFGGIDWIGAIVQMCTHPLDAVTSPTFKIQHSGVMSQDDLGWVWQCNVFGHYLMVRTLKKSLEASPIRPSRVLWISSHQALAETYDPEDWQLIKASQSYEASKYQTELLALALNHATATGTLSTGSSSTRHFIAAPGIVVSSMFYQWIGPIMHVLFILTLYIARLCGSEDHPVKAVKGAVSATHAALAPLSLL</sequence>
<evidence type="ECO:0000313" key="8">
    <source>
        <dbReference type="Proteomes" id="UP000886523"/>
    </source>
</evidence>
<evidence type="ECO:0000256" key="2">
    <source>
        <dbReference type="ARBA" id="ARBA00022857"/>
    </source>
</evidence>
<dbReference type="InterPro" id="IPR051593">
    <property type="entry name" value="Ergosterol_Biosynth_ERG27"/>
</dbReference>
<proteinExistence type="inferred from homology"/>
<evidence type="ECO:0000256" key="6">
    <source>
        <dbReference type="ARBA" id="ARBA00023593"/>
    </source>
</evidence>
<name>A0A9P6B6K7_9AGAM</name>
<keyword evidence="5" id="KW-0443">Lipid metabolism</keyword>
<organism evidence="7 8">
    <name type="scientific">Hydnum rufescens UP504</name>
    <dbReference type="NCBI Taxonomy" id="1448309"/>
    <lineage>
        <taxon>Eukaryota</taxon>
        <taxon>Fungi</taxon>
        <taxon>Dikarya</taxon>
        <taxon>Basidiomycota</taxon>
        <taxon>Agaricomycotina</taxon>
        <taxon>Agaricomycetes</taxon>
        <taxon>Cantharellales</taxon>
        <taxon>Hydnaceae</taxon>
        <taxon>Hydnum</taxon>
    </lineage>
</organism>
<dbReference type="GO" id="GO:0006694">
    <property type="term" value="P:steroid biosynthetic process"/>
    <property type="evidence" value="ECO:0007669"/>
    <property type="project" value="UniProtKB-KW"/>
</dbReference>
<dbReference type="GO" id="GO:0005789">
    <property type="term" value="C:endoplasmic reticulum membrane"/>
    <property type="evidence" value="ECO:0007669"/>
    <property type="project" value="TreeGrafter"/>
</dbReference>
<dbReference type="Gene3D" id="3.40.50.720">
    <property type="entry name" value="NAD(P)-binding Rossmann-like Domain"/>
    <property type="match status" value="1"/>
</dbReference>
<evidence type="ECO:0000256" key="1">
    <source>
        <dbReference type="ARBA" id="ARBA00022516"/>
    </source>
</evidence>
<protein>
    <recommendedName>
        <fullName evidence="9">3-keto sterol reductase</fullName>
    </recommendedName>
</protein>
<dbReference type="SUPFAM" id="SSF51735">
    <property type="entry name" value="NAD(P)-binding Rossmann-fold domains"/>
    <property type="match status" value="1"/>
</dbReference>
<dbReference type="PANTHER" id="PTHR43647:SF1">
    <property type="entry name" value="3-KETO-STEROID REDUCTASE ERG27"/>
    <property type="match status" value="1"/>
</dbReference>
<comment type="similarity">
    <text evidence="6">Belongs to the short-chain dehydrogenases/reductases (SDR) family. ERG27 subfamily.</text>
</comment>
<evidence type="ECO:0008006" key="9">
    <source>
        <dbReference type="Google" id="ProtNLM"/>
    </source>
</evidence>
<comment type="caution">
    <text evidence="7">The sequence shown here is derived from an EMBL/GenBank/DDBJ whole genome shotgun (WGS) entry which is preliminary data.</text>
</comment>
<evidence type="ECO:0000313" key="7">
    <source>
        <dbReference type="EMBL" id="KAF9518474.1"/>
    </source>
</evidence>
<reference evidence="7" key="1">
    <citation type="journal article" date="2020" name="Nat. Commun.">
        <title>Large-scale genome sequencing of mycorrhizal fungi provides insights into the early evolution of symbiotic traits.</title>
        <authorList>
            <person name="Miyauchi S."/>
            <person name="Kiss E."/>
            <person name="Kuo A."/>
            <person name="Drula E."/>
            <person name="Kohler A."/>
            <person name="Sanchez-Garcia M."/>
            <person name="Morin E."/>
            <person name="Andreopoulos B."/>
            <person name="Barry K.W."/>
            <person name="Bonito G."/>
            <person name="Buee M."/>
            <person name="Carver A."/>
            <person name="Chen C."/>
            <person name="Cichocki N."/>
            <person name="Clum A."/>
            <person name="Culley D."/>
            <person name="Crous P.W."/>
            <person name="Fauchery L."/>
            <person name="Girlanda M."/>
            <person name="Hayes R.D."/>
            <person name="Keri Z."/>
            <person name="LaButti K."/>
            <person name="Lipzen A."/>
            <person name="Lombard V."/>
            <person name="Magnuson J."/>
            <person name="Maillard F."/>
            <person name="Murat C."/>
            <person name="Nolan M."/>
            <person name="Ohm R.A."/>
            <person name="Pangilinan J."/>
            <person name="Pereira M.F."/>
            <person name="Perotto S."/>
            <person name="Peter M."/>
            <person name="Pfister S."/>
            <person name="Riley R."/>
            <person name="Sitrit Y."/>
            <person name="Stielow J.B."/>
            <person name="Szollosi G."/>
            <person name="Zifcakova L."/>
            <person name="Stursova M."/>
            <person name="Spatafora J.W."/>
            <person name="Tedersoo L."/>
            <person name="Vaario L.M."/>
            <person name="Yamada A."/>
            <person name="Yan M."/>
            <person name="Wang P."/>
            <person name="Xu J."/>
            <person name="Bruns T."/>
            <person name="Baldrian P."/>
            <person name="Vilgalys R."/>
            <person name="Dunand C."/>
            <person name="Henrissat B."/>
            <person name="Grigoriev I.V."/>
            <person name="Hibbett D."/>
            <person name="Nagy L.G."/>
            <person name="Martin F.M."/>
        </authorList>
    </citation>
    <scope>NUCLEOTIDE SEQUENCE</scope>
    <source>
        <strain evidence="7">UP504</strain>
    </source>
</reference>
<keyword evidence="1" id="KW-0444">Lipid biosynthesis</keyword>
<dbReference type="InterPro" id="IPR036291">
    <property type="entry name" value="NAD(P)-bd_dom_sf"/>
</dbReference>
<evidence type="ECO:0000256" key="3">
    <source>
        <dbReference type="ARBA" id="ARBA00022955"/>
    </source>
</evidence>
<dbReference type="GO" id="GO:0005811">
    <property type="term" value="C:lipid droplet"/>
    <property type="evidence" value="ECO:0007669"/>
    <property type="project" value="TreeGrafter"/>
</dbReference>
<dbReference type="AlphaFoldDB" id="A0A9P6B6K7"/>
<dbReference type="PANTHER" id="PTHR43647">
    <property type="entry name" value="DEHYDROGENASE"/>
    <property type="match status" value="1"/>
</dbReference>
<feature type="non-terminal residue" evidence="7">
    <location>
        <position position="1"/>
    </location>
</feature>
<feature type="non-terminal residue" evidence="7">
    <location>
        <position position="335"/>
    </location>
</feature>
<dbReference type="Proteomes" id="UP000886523">
    <property type="component" value="Unassembled WGS sequence"/>
</dbReference>
<accession>A0A9P6B6K7</accession>